<evidence type="ECO:0000256" key="6">
    <source>
        <dbReference type="ARBA" id="ARBA00023242"/>
    </source>
</evidence>
<dbReference type="InterPro" id="IPR026298">
    <property type="entry name" value="Bcl-2_fam"/>
</dbReference>
<evidence type="ECO:0000256" key="7">
    <source>
        <dbReference type="SAM" id="MobiDB-lite"/>
    </source>
</evidence>
<evidence type="ECO:0000313" key="11">
    <source>
        <dbReference type="Proteomes" id="UP000265080"/>
    </source>
</evidence>
<evidence type="ECO:0000256" key="5">
    <source>
        <dbReference type="ARBA" id="ARBA00022703"/>
    </source>
</evidence>
<dbReference type="Gene3D" id="1.10.437.10">
    <property type="entry name" value="Blc2-like"/>
    <property type="match status" value="1"/>
</dbReference>
<keyword evidence="4" id="KW-0963">Cytoplasm</keyword>
<feature type="domain" description="Bcl-2 Bcl-2 homology region 1-3" evidence="9">
    <location>
        <begin position="94"/>
        <end position="196"/>
    </location>
</feature>
<dbReference type="GO" id="GO:0015267">
    <property type="term" value="F:channel activity"/>
    <property type="evidence" value="ECO:0007669"/>
    <property type="project" value="TreeGrafter"/>
</dbReference>
<keyword evidence="5" id="KW-0053">Apoptosis</keyword>
<dbReference type="InterPro" id="IPR013281">
    <property type="entry name" value="Apop_reg_Mc1"/>
</dbReference>
<dbReference type="Proteomes" id="UP000265080">
    <property type="component" value="Chromosome 10"/>
</dbReference>
<dbReference type="STRING" id="161767.ENSAPEP00000029015"/>
<sequence>MILYKVLGLYLLSDSSSCLRIIIATTLSNSPSVLSQVKTSSSFSDVKYQGGPSRSQNRDEALNKETRRLVKRILGESTGLLESSSEENEALSTMKRTVRRVLQKYRNVYDGMIEKLPVDGRGDKVTSVSAVACAVFADGAANWGRIVSLVAFGVVLCQNVNKKERGRLTLVESVGEEISTYLLTDQKDWLLKNNSWVGFVEFFAEPRHELRDAFVFIAGFAGIIWALIYFV</sequence>
<comment type="subcellular location">
    <subcellularLocation>
        <location evidence="2">Cytoplasm</location>
    </subcellularLocation>
    <subcellularLocation>
        <location evidence="1">Nucleus</location>
    </subcellularLocation>
</comment>
<evidence type="ECO:0000256" key="4">
    <source>
        <dbReference type="ARBA" id="ARBA00022490"/>
    </source>
</evidence>
<dbReference type="SUPFAM" id="SSF56854">
    <property type="entry name" value="Bcl-2 inhibitors of programmed cell death"/>
    <property type="match status" value="1"/>
</dbReference>
<evidence type="ECO:0000259" key="9">
    <source>
        <dbReference type="SMART" id="SM00337"/>
    </source>
</evidence>
<evidence type="ECO:0000256" key="2">
    <source>
        <dbReference type="ARBA" id="ARBA00004496"/>
    </source>
</evidence>
<proteinExistence type="inferred from homology"/>
<evidence type="ECO:0000256" key="8">
    <source>
        <dbReference type="SAM" id="Phobius"/>
    </source>
</evidence>
<comment type="similarity">
    <text evidence="3">Belongs to the Bcl-2 family.</text>
</comment>
<protein>
    <recommendedName>
        <fullName evidence="9">Bcl-2 Bcl-2 homology region 1-3 domain-containing protein</fullName>
    </recommendedName>
</protein>
<dbReference type="GO" id="GO:0005634">
    <property type="term" value="C:nucleus"/>
    <property type="evidence" value="ECO:0007669"/>
    <property type="project" value="UniProtKB-SubCell"/>
</dbReference>
<dbReference type="AlphaFoldDB" id="A0A3P8TSD0"/>
<reference evidence="10" key="3">
    <citation type="submission" date="2025-09" db="UniProtKB">
        <authorList>
            <consortium name="Ensembl"/>
        </authorList>
    </citation>
    <scope>IDENTIFICATION</scope>
</reference>
<dbReference type="GO" id="GO:0051400">
    <property type="term" value="F:BH domain binding"/>
    <property type="evidence" value="ECO:0007669"/>
    <property type="project" value="TreeGrafter"/>
</dbReference>
<organism evidence="10 11">
    <name type="scientific">Amphiprion percula</name>
    <name type="common">Orange clownfish</name>
    <name type="synonym">Lutjanus percula</name>
    <dbReference type="NCBI Taxonomy" id="161767"/>
    <lineage>
        <taxon>Eukaryota</taxon>
        <taxon>Metazoa</taxon>
        <taxon>Chordata</taxon>
        <taxon>Craniata</taxon>
        <taxon>Vertebrata</taxon>
        <taxon>Euteleostomi</taxon>
        <taxon>Actinopterygii</taxon>
        <taxon>Neopterygii</taxon>
        <taxon>Teleostei</taxon>
        <taxon>Neoteleostei</taxon>
        <taxon>Acanthomorphata</taxon>
        <taxon>Ovalentaria</taxon>
        <taxon>Pomacentridae</taxon>
        <taxon>Amphiprion</taxon>
    </lineage>
</organism>
<dbReference type="InterPro" id="IPR036834">
    <property type="entry name" value="Bcl-2-like_sf"/>
</dbReference>
<keyword evidence="8" id="KW-0812">Transmembrane</keyword>
<dbReference type="PRINTS" id="PR01862">
    <property type="entry name" value="BCL2FAMILY"/>
</dbReference>
<dbReference type="PRINTS" id="PR01866">
    <property type="entry name" value="APOPREGMCL1"/>
</dbReference>
<dbReference type="GeneTree" id="ENSGT00940000177917"/>
<keyword evidence="11" id="KW-1185">Reference proteome</keyword>
<dbReference type="PROSITE" id="PS50062">
    <property type="entry name" value="BCL2_FAMILY"/>
    <property type="match status" value="1"/>
</dbReference>
<dbReference type="Pfam" id="PF00452">
    <property type="entry name" value="Bcl-2"/>
    <property type="match status" value="1"/>
</dbReference>
<dbReference type="GO" id="GO:0097192">
    <property type="term" value="P:extrinsic apoptotic signaling pathway in absence of ligand"/>
    <property type="evidence" value="ECO:0007669"/>
    <property type="project" value="TreeGrafter"/>
</dbReference>
<reference evidence="10 11" key="1">
    <citation type="submission" date="2018-03" db="EMBL/GenBank/DDBJ databases">
        <title>Finding Nemo's genes: A chromosome-scale reference assembly of the genome of the orange clownfish Amphiprion percula.</title>
        <authorList>
            <person name="Lehmann R."/>
        </authorList>
    </citation>
    <scope>NUCLEOTIDE SEQUENCE</scope>
</reference>
<dbReference type="InterPro" id="IPR002475">
    <property type="entry name" value="Bcl2-like"/>
</dbReference>
<dbReference type="GO" id="GO:0008630">
    <property type="term" value="P:intrinsic apoptotic signaling pathway in response to DNA damage"/>
    <property type="evidence" value="ECO:0007669"/>
    <property type="project" value="TreeGrafter"/>
</dbReference>
<accession>A0A3P8TSD0</accession>
<keyword evidence="8" id="KW-1133">Transmembrane helix</keyword>
<feature type="transmembrane region" description="Helical" evidence="8">
    <location>
        <begin position="213"/>
        <end position="230"/>
    </location>
</feature>
<evidence type="ECO:0000256" key="3">
    <source>
        <dbReference type="ARBA" id="ARBA00009458"/>
    </source>
</evidence>
<dbReference type="CDD" id="cd06845">
    <property type="entry name" value="Bcl-2_like"/>
    <property type="match status" value="1"/>
</dbReference>
<dbReference type="GO" id="GO:0001836">
    <property type="term" value="P:release of cytochrome c from mitochondria"/>
    <property type="evidence" value="ECO:0007669"/>
    <property type="project" value="TreeGrafter"/>
</dbReference>
<feature type="region of interest" description="Disordered" evidence="7">
    <location>
        <begin position="43"/>
        <end position="62"/>
    </location>
</feature>
<dbReference type="GO" id="GO:0005741">
    <property type="term" value="C:mitochondrial outer membrane"/>
    <property type="evidence" value="ECO:0007669"/>
    <property type="project" value="TreeGrafter"/>
</dbReference>
<dbReference type="SMART" id="SM00337">
    <property type="entry name" value="BCL"/>
    <property type="match status" value="1"/>
</dbReference>
<name>A0A3P8TSD0_AMPPE</name>
<dbReference type="InterPro" id="IPR046371">
    <property type="entry name" value="Bcl-2_BH1-3"/>
</dbReference>
<keyword evidence="6" id="KW-0539">Nucleus</keyword>
<evidence type="ECO:0000313" key="10">
    <source>
        <dbReference type="Ensembl" id="ENSAPEP00000029015.1"/>
    </source>
</evidence>
<dbReference type="FunFam" id="1.10.437.10:FF:000017">
    <property type="entry name" value="MCL1, BCL2 family apoptosis regulator"/>
    <property type="match status" value="1"/>
</dbReference>
<dbReference type="GO" id="GO:0042981">
    <property type="term" value="P:regulation of apoptotic process"/>
    <property type="evidence" value="ECO:0007669"/>
    <property type="project" value="InterPro"/>
</dbReference>
<keyword evidence="8" id="KW-0472">Membrane</keyword>
<evidence type="ECO:0000256" key="1">
    <source>
        <dbReference type="ARBA" id="ARBA00004123"/>
    </source>
</evidence>
<dbReference type="PANTHER" id="PTHR11256:SF46">
    <property type="entry name" value="INDUCED MYELOID LEUKEMIA CELL DIFFERENTIATION PROTEIN MCL-1"/>
    <property type="match status" value="1"/>
</dbReference>
<dbReference type="Ensembl" id="ENSAPET00000029783.1">
    <property type="protein sequence ID" value="ENSAPEP00000029015.1"/>
    <property type="gene ID" value="ENSAPEG00000020601.1"/>
</dbReference>
<dbReference type="GO" id="GO:0008053">
    <property type="term" value="P:mitochondrial fusion"/>
    <property type="evidence" value="ECO:0007669"/>
    <property type="project" value="TreeGrafter"/>
</dbReference>
<dbReference type="PANTHER" id="PTHR11256">
    <property type="entry name" value="BCL-2 RELATED"/>
    <property type="match status" value="1"/>
</dbReference>
<reference evidence="10" key="2">
    <citation type="submission" date="2025-08" db="UniProtKB">
        <authorList>
            <consortium name="Ensembl"/>
        </authorList>
    </citation>
    <scope>IDENTIFICATION</scope>
</reference>